<dbReference type="NCBIfam" id="NF047352">
    <property type="entry name" value="P_loop_sacsin"/>
    <property type="match status" value="1"/>
</dbReference>
<sequence length="2700" mass="305966">MPVTPKRNNGQDQSLTVLLRNIISEYPAGGGVLRELCQNADDAGADTIEFVLDTRQHHTSNLLHEDLAEFQGISLLVYNNKPFIEKDFESIKRIGDSGKAKDLTSTGKFGRGFNSVYNWTDNPSILSGTSLLLLDPHKKWSSKINFPGGPLYDFVADSNDSGMKNQLSAFDSILKTYDTAFDGTIIRLPLRNEAQAIRSEIVEDNMHTSQEDIEDVFELFSNELMESLLFLRNLRSITLRIDDTIFAKAESTVPNETRNDRGENLINEGYRQVFVEQSKEHFGSDFTMEISILRSPGPGKDPSETKVEYAISHYLRKSAGNEDLQKWARNHKLFPWVAIANPLDKTPGFGGRLFTTLPLPIQTKHPAHIHGIFSITPDRSNIHSGGDTTMSSNSATRLGAQWNEWLLHECVPHAWVRNLEFMRNENLSPGWDFWPAGKQGESGQLWMGILGTVFKKVVEDGLELLPTVSGIVKPAKEVVFTLGIPEDLHFSLRDAEARVVLPPEDRRTEIGSLDHTIGLEYLSPSAGRRHLTTIKDSDALLNLDIKPRMVLLDYVLSDRQAKDFKNCEAPLIPLLDGTFRGLEMPSSQDNRVLLARDTIEEKLFCKSLKKTVKRDALSERSRETLVTHIAEIEQYTRIKAWTVEDAIQYCFSYEFSGIAEQTPVVKIDKPGFADFVELFWKWVSMALHRQTGGPIFARALKDLWLIPLGGGMFQRIGSTSEYPVLNVSVNKGIGSFLKRTKSNLANRFGPVVMHLCTGDGFPQATQILRELGIIKDYDDRESLMKWFEATMKVFAEKLDRTEKMELIRHLFDLSRDCSASERSCMESTVRKLPIFQEANDSIPSERLDPNPLAIYVGVENLPITLDTPQHIFIDIRYRELKGLVSHLELFKCPSVSEILGDHVVPRIAETGASDDKRRMGFIEFAMDQFKSLSDEVQSTLSTKEIVPVSAEKLRRPNDTVSGTYVAALYFEEEKRSPIKSFDTVYHSALVCLGMPECITDEVILERIHSYSSSRRSPHDINDKVSTLFQSKPPTQPPSKECMELCWIPAISLEGELGLFSALQCRSTTFQPLCNYSMPIMKSSISHRREKEWEEWLGWDAEFTVEQMDKQLEGAKKNGDCRSLARLVEYWYKIYPPGRSLTVDTKLELKSRKWIPGSSGQFFSPTEIFFAGAEHLHPYYDDVSKRFLQEERNVEQFLTHIGVKLEPTFEQLKELQESIATEEPLSTQDLKVALYIVEQVAERHNGKNDQNSISEFKAPDRDGVMRTFSKLTASGDDVPLFLADRLTPHPRIPESTIKKLGLPTVEDRILASLHDPGFEQDFSQKQSLMAAIRDTLQRYSVESTFSEYLANAEDCLDEKGKTATRIDWMIDHSTEYPTEKLITKELEAAQGKALFCYNNGGGFQNEVAFVQTLKQNADGYLVFTDKDFKSIIDIGIGSKGLDYSKIGKFGKGALTIIRDVETQYPDQLKPFEGVFGFSGASSRFEGTIFRFPLRGQLDKSQLCPRSISAMETRTYLEHYIEKARISLIFLKHISSISYWQKGLQEPIWTVSASSKPLRTIRSRRINEVDVTIKVFGQVQHPGALGSAENDKWWTIDGLTEEQHIPQELVQMAEYNRLQAAYGLGVPEREQPTSCFMGLPLHAKHPLSLPASINANMALQNDRRTLISEEENGSLLGSKWNNWIFEEGIVPLYLLFLRHLMEVHGTSGYRFWPAPPSEFKNSDHVPLTISTAFWKKAVESSYDLYPPIPPPLSTSPGSKPPTIKNLTIGEAIFDFLSAEWSEFIVPLLRQLDITNIVTPHPTVAKGLIEATTGKISLSLVTPAYVRDILRDPTRCQSLKDHWKNDPGNLVGNINNLLAFLLPDTSEDCLTGCSLLPLDDGSWGTFSGKSTSQIRYFISKTPLERSILEIADGRLVSQDLEGPVTDALLEKEMNVSPLTFEDIAPLCALVESKDTEYRKAWLVSVWEYFELCVTKNPTNKDQYLKSIESLPVYCGSIVGDSNSLLFLSPLDFVSGDLPAIIDPFSVLPEGCKSPLFQALNGLVLVNESTFPITELFPESVWSLAGVHRLTLAISSIPARVPKIDSLTQVFSGIPAEGIEFLSGLVLPHISDLLDGDHPTFSTLKQLPIWPVLSGSFQSATKLKLAPHTNLTLTTMIDQTTFLRPALASKYTDELEKLGVPQLPYQDFLNYEVGVARGYLQAENIGEYQRFLDIVYKENRSIFNCCNLAVNRDLCFCSPSTLYNSSEPLFRAAFRDQASSRFLCQELAESQVWRDFLIENVSGPTYIECARAIERRNSRKIPDDQIKHDSRIVFHHLCWDYREMGSWDTSIWEALLNTHFAPVQEATPSLGQSQLRSRQRERFWQQNKLVAISEAVDPRFEEISWSQKPVLRKQLGPLALTMITSIKPMITPTTVIGHLKFLASHREEITEDELPTRISEIKMAYEYLEEKIPTYSIQENALIWLNIEYEDRSGMALETFRNSWSCARNLCLNIEYDSGEIRRVCSFLGRFHNLLEHAKVHILRLRKRRIPQPPRIQSPILQGLLDLRNQGLLCDVTIISPLQTFKAHKVVLASVSNYWRGMFSSQFKESSTTEVLLQDDPNTIKVLLDYIYTNKFIKPPHEEDVTRQLENLLDQLEKSDKWLLQSFKHSMEHYLSDPYWIRPETAKSILSSSRTCNAEQLAQVCEEYIEDFREIVEMEAADEK</sequence>
<accession>A0A292Q997</accession>
<reference evidence="2" key="1">
    <citation type="submission" date="2015-10" db="EMBL/GenBank/DDBJ databases">
        <authorList>
            <person name="Regsiter A."/>
            <person name="william w."/>
        </authorList>
    </citation>
    <scope>NUCLEOTIDE SEQUENCE</scope>
    <source>
        <strain evidence="2">Montdore</strain>
    </source>
</reference>
<dbReference type="SUPFAM" id="SSF54695">
    <property type="entry name" value="POZ domain"/>
    <property type="match status" value="1"/>
</dbReference>
<evidence type="ECO:0000259" key="1">
    <source>
        <dbReference type="PROSITE" id="PS50097"/>
    </source>
</evidence>
<dbReference type="SMART" id="SM00225">
    <property type="entry name" value="BTB"/>
    <property type="match status" value="1"/>
</dbReference>
<keyword evidence="3" id="KW-1185">Reference proteome</keyword>
<organism evidence="2 3">
    <name type="scientific">Tuber aestivum</name>
    <name type="common">summer truffle</name>
    <dbReference type="NCBI Taxonomy" id="59557"/>
    <lineage>
        <taxon>Eukaryota</taxon>
        <taxon>Fungi</taxon>
        <taxon>Dikarya</taxon>
        <taxon>Ascomycota</taxon>
        <taxon>Pezizomycotina</taxon>
        <taxon>Pezizomycetes</taxon>
        <taxon>Pezizales</taxon>
        <taxon>Tuberaceae</taxon>
        <taxon>Tuber</taxon>
    </lineage>
</organism>
<dbReference type="InterPro" id="IPR011333">
    <property type="entry name" value="SKP1/BTB/POZ_sf"/>
</dbReference>
<evidence type="ECO:0000313" key="2">
    <source>
        <dbReference type="EMBL" id="CUS15651.1"/>
    </source>
</evidence>
<evidence type="ECO:0000313" key="3">
    <source>
        <dbReference type="Proteomes" id="UP001412239"/>
    </source>
</evidence>
<dbReference type="CDD" id="cd18186">
    <property type="entry name" value="BTB_POZ_ZBTB_KLHL-like"/>
    <property type="match status" value="1"/>
</dbReference>
<name>A0A292Q997_9PEZI</name>
<proteinExistence type="predicted"/>
<dbReference type="Pfam" id="PF25794">
    <property type="entry name" value="SACS"/>
    <property type="match status" value="3"/>
</dbReference>
<dbReference type="Proteomes" id="UP001412239">
    <property type="component" value="Unassembled WGS sequence"/>
</dbReference>
<protein>
    <recommendedName>
        <fullName evidence="1">BTB domain-containing protein</fullName>
    </recommendedName>
</protein>
<dbReference type="InterPro" id="IPR000210">
    <property type="entry name" value="BTB/POZ_dom"/>
</dbReference>
<dbReference type="Gene3D" id="3.30.710.10">
    <property type="entry name" value="Potassium Channel Kv1.1, Chain A"/>
    <property type="match status" value="1"/>
</dbReference>
<dbReference type="PANTHER" id="PTHR15600:SF42">
    <property type="entry name" value="SACSIN"/>
    <property type="match status" value="1"/>
</dbReference>
<dbReference type="PROSITE" id="PS50097">
    <property type="entry name" value="BTB"/>
    <property type="match status" value="1"/>
</dbReference>
<dbReference type="PANTHER" id="PTHR15600">
    <property type="entry name" value="SACSIN"/>
    <property type="match status" value="1"/>
</dbReference>
<dbReference type="GO" id="GO:0030544">
    <property type="term" value="F:Hsp70 protein binding"/>
    <property type="evidence" value="ECO:0007669"/>
    <property type="project" value="TreeGrafter"/>
</dbReference>
<dbReference type="Pfam" id="PF00651">
    <property type="entry name" value="BTB"/>
    <property type="match status" value="1"/>
</dbReference>
<dbReference type="SUPFAM" id="SSF55874">
    <property type="entry name" value="ATPase domain of HSP90 chaperone/DNA topoisomerase II/histidine kinase"/>
    <property type="match status" value="1"/>
</dbReference>
<dbReference type="InterPro" id="IPR052972">
    <property type="entry name" value="Sacsin_chaperone_reg"/>
</dbReference>
<dbReference type="EMBL" id="LN890945">
    <property type="protein sequence ID" value="CUS15651.1"/>
    <property type="molecule type" value="Genomic_DNA"/>
</dbReference>
<dbReference type="InterPro" id="IPR036890">
    <property type="entry name" value="HATPase_C_sf"/>
</dbReference>
<gene>
    <name evidence="2" type="ORF">GSTUAT00000354001</name>
</gene>
<dbReference type="InterPro" id="IPR058210">
    <property type="entry name" value="SACS/Nov_dom"/>
</dbReference>
<feature type="domain" description="BTB" evidence="1">
    <location>
        <begin position="2550"/>
        <end position="2616"/>
    </location>
</feature>